<reference evidence="2" key="1">
    <citation type="submission" date="2023-07" db="EMBL/GenBank/DDBJ databases">
        <title>Genomic Encyclopedia of Type Strains, Phase IV (KMG-IV): sequencing the most valuable type-strain genomes for metagenomic binning, comparative biology and taxonomic classification.</title>
        <authorList>
            <person name="Goeker M."/>
        </authorList>
    </citation>
    <scope>NUCLEOTIDE SEQUENCE</scope>
    <source>
        <strain evidence="2">DSM 24202</strain>
    </source>
</reference>
<dbReference type="Pfam" id="PF00899">
    <property type="entry name" value="ThiF"/>
    <property type="match status" value="1"/>
</dbReference>
<protein>
    <submittedName>
        <fullName evidence="2">tRNA A37 threonylcarbamoyladenosine dehydratase</fullName>
    </submittedName>
</protein>
<dbReference type="PANTHER" id="PTHR43267">
    <property type="entry name" value="TRNA THREONYLCARBAMOYLADENOSINE DEHYDRATASE"/>
    <property type="match status" value="1"/>
</dbReference>
<sequence length="257" mass="27563">MSDDSPCEEFSRLRLLVGEDGVALLRQARVLLAGVGGVGSWAAEALVRGGVGHLTMIDYDLIRPSNINRQLHALHSTVGQEKALTMAARLRDIAPDADLRVRSERLDAATAAQCVADGPWDVVIDAIDERPPKLALLAACLHVGIPVISSMGAANKLLAGDIRVADIADSYGCPLAKVIRKQLKKLGIDHGIRVVFSPEGPVRLENGEFIGSDREEVGERRPLGTISFMPALFGLRCAAEAIETILRPLPLSRRGES</sequence>
<dbReference type="InterPro" id="IPR000594">
    <property type="entry name" value="ThiF_NAD_FAD-bd"/>
</dbReference>
<dbReference type="GO" id="GO:0061503">
    <property type="term" value="F:tRNA threonylcarbamoyladenosine dehydratase"/>
    <property type="evidence" value="ECO:0007669"/>
    <property type="project" value="TreeGrafter"/>
</dbReference>
<dbReference type="PANTHER" id="PTHR43267:SF1">
    <property type="entry name" value="TRNA THREONYLCARBAMOYLADENOSINE DEHYDRATASE"/>
    <property type="match status" value="1"/>
</dbReference>
<dbReference type="RefSeq" id="WP_307264997.1">
    <property type="nucleotide sequence ID" value="NZ_JAUSVL010000001.1"/>
</dbReference>
<dbReference type="InterPro" id="IPR035985">
    <property type="entry name" value="Ubiquitin-activating_enz"/>
</dbReference>
<dbReference type="EMBL" id="JAUSVL010000001">
    <property type="protein sequence ID" value="MDQ0291752.1"/>
    <property type="molecule type" value="Genomic_DNA"/>
</dbReference>
<feature type="domain" description="THIF-type NAD/FAD binding fold" evidence="1">
    <location>
        <begin position="12"/>
        <end position="247"/>
    </location>
</feature>
<dbReference type="InterPro" id="IPR045886">
    <property type="entry name" value="ThiF/MoeB/HesA"/>
</dbReference>
<evidence type="ECO:0000313" key="3">
    <source>
        <dbReference type="Proteomes" id="UP001238163"/>
    </source>
</evidence>
<dbReference type="SUPFAM" id="SSF69572">
    <property type="entry name" value="Activating enzymes of the ubiquitin-like proteins"/>
    <property type="match status" value="1"/>
</dbReference>
<organism evidence="2 3">
    <name type="scientific">Oligosphaera ethanolica</name>
    <dbReference type="NCBI Taxonomy" id="760260"/>
    <lineage>
        <taxon>Bacteria</taxon>
        <taxon>Pseudomonadati</taxon>
        <taxon>Lentisphaerota</taxon>
        <taxon>Oligosphaeria</taxon>
        <taxon>Oligosphaerales</taxon>
        <taxon>Oligosphaeraceae</taxon>
        <taxon>Oligosphaera</taxon>
    </lineage>
</organism>
<gene>
    <name evidence="2" type="ORF">J3R75_003859</name>
</gene>
<comment type="caution">
    <text evidence="2">The sequence shown here is derived from an EMBL/GenBank/DDBJ whole genome shotgun (WGS) entry which is preliminary data.</text>
</comment>
<dbReference type="Gene3D" id="3.40.50.720">
    <property type="entry name" value="NAD(P)-binding Rossmann-like Domain"/>
    <property type="match status" value="1"/>
</dbReference>
<dbReference type="GO" id="GO:0061504">
    <property type="term" value="P:cyclic threonylcarbamoyladenosine biosynthetic process"/>
    <property type="evidence" value="ECO:0007669"/>
    <property type="project" value="TreeGrafter"/>
</dbReference>
<dbReference type="AlphaFoldDB" id="A0AAE3VJH9"/>
<evidence type="ECO:0000313" key="2">
    <source>
        <dbReference type="EMBL" id="MDQ0291752.1"/>
    </source>
</evidence>
<dbReference type="Proteomes" id="UP001238163">
    <property type="component" value="Unassembled WGS sequence"/>
</dbReference>
<evidence type="ECO:0000259" key="1">
    <source>
        <dbReference type="Pfam" id="PF00899"/>
    </source>
</evidence>
<proteinExistence type="predicted"/>
<name>A0AAE3VJH9_9BACT</name>
<dbReference type="CDD" id="cd00755">
    <property type="entry name" value="YgdL_like"/>
    <property type="match status" value="1"/>
</dbReference>
<keyword evidence="3" id="KW-1185">Reference proteome</keyword>
<accession>A0AAE3VJH9</accession>
<dbReference type="GO" id="GO:0008641">
    <property type="term" value="F:ubiquitin-like modifier activating enzyme activity"/>
    <property type="evidence" value="ECO:0007669"/>
    <property type="project" value="InterPro"/>
</dbReference>